<evidence type="ECO:0000256" key="1">
    <source>
        <dbReference type="ARBA" id="ARBA00008670"/>
    </source>
</evidence>
<dbReference type="InterPro" id="IPR021184">
    <property type="entry name" value="TNF_CS"/>
</dbReference>
<dbReference type="Gene3D" id="2.60.120.40">
    <property type="match status" value="1"/>
</dbReference>
<dbReference type="Ensembl" id="ENSELUT00000039435.3">
    <property type="protein sequence ID" value="ENSELUP00000036288.1"/>
    <property type="gene ID" value="ENSELUG00000015551.3"/>
</dbReference>
<dbReference type="InterPro" id="IPR006052">
    <property type="entry name" value="TNF_dom"/>
</dbReference>
<evidence type="ECO:0000259" key="4">
    <source>
        <dbReference type="PROSITE" id="PS50049"/>
    </source>
</evidence>
<feature type="compositionally biased region" description="Basic and acidic residues" evidence="2">
    <location>
        <begin position="43"/>
        <end position="53"/>
    </location>
</feature>
<dbReference type="Bgee" id="ENSELUG00000015551">
    <property type="expression patterns" value="Expressed in ovary and 5 other cell types or tissues"/>
</dbReference>
<dbReference type="STRING" id="8010.ENSELUP00000036288"/>
<dbReference type="GO" id="GO:0006955">
    <property type="term" value="P:immune response"/>
    <property type="evidence" value="ECO:0007669"/>
    <property type="project" value="InterPro"/>
</dbReference>
<dbReference type="KEGG" id="els:105031347"/>
<evidence type="ECO:0000256" key="2">
    <source>
        <dbReference type="SAM" id="MobiDB-lite"/>
    </source>
</evidence>
<dbReference type="GeneID" id="105031347"/>
<dbReference type="Proteomes" id="UP000265140">
    <property type="component" value="Chromosome 20"/>
</dbReference>
<reference evidence="5" key="3">
    <citation type="submission" date="2025-08" db="UniProtKB">
        <authorList>
            <consortium name="Ensembl"/>
        </authorList>
    </citation>
    <scope>IDENTIFICATION</scope>
</reference>
<keyword evidence="6" id="KW-1185">Reference proteome</keyword>
<reference evidence="5" key="4">
    <citation type="submission" date="2025-09" db="UniProtKB">
        <authorList>
            <consortium name="Ensembl"/>
        </authorList>
    </citation>
    <scope>IDENTIFICATION</scope>
</reference>
<evidence type="ECO:0000256" key="3">
    <source>
        <dbReference type="SAM" id="Phobius"/>
    </source>
</evidence>
<dbReference type="GO" id="GO:0016020">
    <property type="term" value="C:membrane"/>
    <property type="evidence" value="ECO:0007669"/>
    <property type="project" value="InterPro"/>
</dbReference>
<reference evidence="5" key="2">
    <citation type="submission" date="2020-02" db="EMBL/GenBank/DDBJ databases">
        <title>Esox lucius (northern pike) genome, fEsoLuc1, primary haplotype.</title>
        <authorList>
            <person name="Myers G."/>
            <person name="Karagic N."/>
            <person name="Meyer A."/>
            <person name="Pippel M."/>
            <person name="Reichard M."/>
            <person name="Winkler S."/>
            <person name="Tracey A."/>
            <person name="Sims Y."/>
            <person name="Howe K."/>
            <person name="Rhie A."/>
            <person name="Formenti G."/>
            <person name="Durbin R."/>
            <person name="Fedrigo O."/>
            <person name="Jarvis E.D."/>
        </authorList>
    </citation>
    <scope>NUCLEOTIDE SEQUENCE [LARGE SCALE GENOMIC DNA]</scope>
</reference>
<dbReference type="InParanoid" id="A0A3P9A6L8"/>
<dbReference type="OMA" id="TFWGAFQ"/>
<dbReference type="PROSITE" id="PS50049">
    <property type="entry name" value="THD_2"/>
    <property type="match status" value="1"/>
</dbReference>
<feature type="transmembrane region" description="Helical" evidence="3">
    <location>
        <begin position="12"/>
        <end position="34"/>
    </location>
</feature>
<organism evidence="5 6">
    <name type="scientific">Esox lucius</name>
    <name type="common">Northern pike</name>
    <dbReference type="NCBI Taxonomy" id="8010"/>
    <lineage>
        <taxon>Eukaryota</taxon>
        <taxon>Metazoa</taxon>
        <taxon>Chordata</taxon>
        <taxon>Craniata</taxon>
        <taxon>Vertebrata</taxon>
        <taxon>Euteleostomi</taxon>
        <taxon>Actinopterygii</taxon>
        <taxon>Neopterygii</taxon>
        <taxon>Teleostei</taxon>
        <taxon>Protacanthopterygii</taxon>
        <taxon>Esociformes</taxon>
        <taxon>Esocidae</taxon>
        <taxon>Esox</taxon>
    </lineage>
</organism>
<keyword evidence="3" id="KW-0812">Transmembrane</keyword>
<dbReference type="FunCoup" id="A0A3P9A6L8">
    <property type="interactions" value="1"/>
</dbReference>
<sequence length="201" mass="22602">MMSQHNTSRHLLLHVWCGFLTIAMVIMAAVLISVKVSSSDKVAESKEENHHPENGSYLAQKDSPKKSHLSYIQLTMRKDPVFWENDNDVPKCGSCSLVLRNNSVFITSAGFYYIFAQVTFTKPIGKESKRTVTLIRNGTNMQPRKLSEAVIYGDKEGTVFISKIFKLQPGNSVSLQIASKNNSFRYGGENTYWGAYQLPLD</sequence>
<dbReference type="OrthoDB" id="8667946at2759"/>
<dbReference type="InterPro" id="IPR008983">
    <property type="entry name" value="Tumour_necrosis_fac-like_dom"/>
</dbReference>
<feature type="domain" description="THD" evidence="4">
    <location>
        <begin position="27"/>
        <end position="198"/>
    </location>
</feature>
<dbReference type="RefSeq" id="XP_010904004.1">
    <property type="nucleotide sequence ID" value="XM_010905702.2"/>
</dbReference>
<name>A0A3P9A6L8_ESOLU</name>
<dbReference type="GeneTree" id="ENSGT00990000205959"/>
<dbReference type="GO" id="GO:0005164">
    <property type="term" value="F:tumor necrosis factor receptor binding"/>
    <property type="evidence" value="ECO:0007669"/>
    <property type="project" value="InterPro"/>
</dbReference>
<dbReference type="AlphaFoldDB" id="A0A3P9A6L8"/>
<dbReference type="Pfam" id="PF00229">
    <property type="entry name" value="TNF"/>
    <property type="match status" value="1"/>
</dbReference>
<feature type="region of interest" description="Disordered" evidence="2">
    <location>
        <begin position="43"/>
        <end position="64"/>
    </location>
</feature>
<accession>A0A3P9A6L8</accession>
<dbReference type="SUPFAM" id="SSF49842">
    <property type="entry name" value="TNF-like"/>
    <property type="match status" value="1"/>
</dbReference>
<protein>
    <recommendedName>
        <fullName evidence="4">THD domain-containing protein</fullName>
    </recommendedName>
</protein>
<comment type="similarity">
    <text evidence="1">Belongs to the tumor necrosis factor family.</text>
</comment>
<dbReference type="RefSeq" id="XP_010904003.1">
    <property type="nucleotide sequence ID" value="XM_010905701.2"/>
</dbReference>
<dbReference type="RefSeq" id="XP_010904005.1">
    <property type="nucleotide sequence ID" value="XM_010905703.2"/>
</dbReference>
<evidence type="ECO:0000313" key="6">
    <source>
        <dbReference type="Proteomes" id="UP000265140"/>
    </source>
</evidence>
<keyword evidence="3" id="KW-1133">Transmembrane helix</keyword>
<evidence type="ECO:0000313" key="5">
    <source>
        <dbReference type="Ensembl" id="ENSELUP00000036288.1"/>
    </source>
</evidence>
<reference evidence="6" key="1">
    <citation type="journal article" date="2014" name="PLoS ONE">
        <title>The genome and linkage map of the northern pike (Esox lucius): conserved synteny revealed between the salmonid sister group and the Neoteleostei.</title>
        <authorList>
            <person name="Rondeau E.B."/>
            <person name="Minkley D.R."/>
            <person name="Leong J.S."/>
            <person name="Messmer A.M."/>
            <person name="Jantzen J.R."/>
            <person name="von Schalburg K.R."/>
            <person name="Lemon C."/>
            <person name="Bird N.H."/>
            <person name="Koop B.F."/>
        </authorList>
    </citation>
    <scope>NUCLEOTIDE SEQUENCE</scope>
</reference>
<keyword evidence="3" id="KW-0472">Membrane</keyword>
<proteinExistence type="inferred from homology"/>
<dbReference type="PROSITE" id="PS00251">
    <property type="entry name" value="THD_1"/>
    <property type="match status" value="1"/>
</dbReference>